<reference evidence="1 2" key="1">
    <citation type="submission" date="2017-12" db="EMBL/GenBank/DDBJ databases">
        <authorList>
            <person name="Pombert J.-F."/>
            <person name="Haag K.L."/>
            <person name="Ebert D."/>
        </authorList>
    </citation>
    <scope>NUCLEOTIDE SEQUENCE [LARGE SCALE GENOMIC DNA]</scope>
    <source>
        <strain evidence="1">IL-G-3</strain>
    </source>
</reference>
<sequence length="283" mass="33392">MLRNGWPDTLRYHSEKSHCPLDIGSVVRTRKLQSKLALSQNSRKTLRKIIREFNLDLSRINDLSESLVKKNEFLDVYAKKQHFMKLVRNFEERPVCLSCSDIMSIVTKFQNNSLTMWNENIKRIHVYKYIGIIEDSRGILTNKSLKELDDAVQLQIGLDCDVKKRSARPRDEAVYFQHCNQSRKIVDALVTRCEKIPGYTMFYNIMKACRGKKDTRIKTDVRIRCNRPDLLVLDKRRNKRTNAMNDRAYIQYTVLRRNSKYFLSEPNAKESRECVSLSNIREF</sequence>
<dbReference type="VEuPathDB" id="MicrosporidiaDB:CWI38_0114p0020"/>
<organism evidence="1 2">
    <name type="scientific">Hamiltosporidium tvaerminnensis</name>
    <dbReference type="NCBI Taxonomy" id="1176355"/>
    <lineage>
        <taxon>Eukaryota</taxon>
        <taxon>Fungi</taxon>
        <taxon>Fungi incertae sedis</taxon>
        <taxon>Microsporidia</taxon>
        <taxon>Dubosqiidae</taxon>
        <taxon>Hamiltosporidium</taxon>
    </lineage>
</organism>
<gene>
    <name evidence="1" type="ORF">CWI38_0114p0020</name>
</gene>
<accession>A0A4Q9M2H3</accession>
<keyword evidence="2" id="KW-1185">Reference proteome</keyword>
<proteinExistence type="predicted"/>
<name>A0A4Q9M2H3_9MICR</name>
<dbReference type="OrthoDB" id="2191163at2759"/>
<evidence type="ECO:0000313" key="2">
    <source>
        <dbReference type="Proteomes" id="UP000292282"/>
    </source>
</evidence>
<dbReference type="AlphaFoldDB" id="A0A4Q9M2H3"/>
<evidence type="ECO:0000313" key="1">
    <source>
        <dbReference type="EMBL" id="TBU20198.1"/>
    </source>
</evidence>
<protein>
    <submittedName>
        <fullName evidence="1">Uncharacterized protein</fullName>
    </submittedName>
</protein>
<comment type="caution">
    <text evidence="1">The sequence shown here is derived from an EMBL/GenBank/DDBJ whole genome shotgun (WGS) entry which is preliminary data.</text>
</comment>
<dbReference type="Proteomes" id="UP000292282">
    <property type="component" value="Unassembled WGS sequence"/>
</dbReference>
<dbReference type="EMBL" id="PITK01000114">
    <property type="protein sequence ID" value="TBU20198.1"/>
    <property type="molecule type" value="Genomic_DNA"/>
</dbReference>